<keyword evidence="3" id="KW-1185">Reference proteome</keyword>
<name>A0ABQ4KHJ7_9BACI</name>
<protein>
    <submittedName>
        <fullName evidence="2">Uncharacterized protein</fullName>
    </submittedName>
</protein>
<sequence length="55" mass="6461">MKGLILRIVKILFFLFCLYLVIVGQKTVGRVYLLVQLLGLSGLLFLLWNYNRKFI</sequence>
<feature type="transmembrane region" description="Helical" evidence="1">
    <location>
        <begin position="31"/>
        <end position="50"/>
    </location>
</feature>
<dbReference type="Proteomes" id="UP000679950">
    <property type="component" value="Unassembled WGS sequence"/>
</dbReference>
<evidence type="ECO:0000313" key="2">
    <source>
        <dbReference type="EMBL" id="GIN56941.1"/>
    </source>
</evidence>
<dbReference type="EMBL" id="BORB01000008">
    <property type="protein sequence ID" value="GIN56941.1"/>
    <property type="molecule type" value="Genomic_DNA"/>
</dbReference>
<keyword evidence="1" id="KW-0472">Membrane</keyword>
<dbReference type="RefSeq" id="WP_191967366.1">
    <property type="nucleotide sequence ID" value="NZ_BORB01000008.1"/>
</dbReference>
<organism evidence="2 3">
    <name type="scientific">Lederbergia ruris</name>
    <dbReference type="NCBI Taxonomy" id="217495"/>
    <lineage>
        <taxon>Bacteria</taxon>
        <taxon>Bacillati</taxon>
        <taxon>Bacillota</taxon>
        <taxon>Bacilli</taxon>
        <taxon>Bacillales</taxon>
        <taxon>Bacillaceae</taxon>
        <taxon>Lederbergia</taxon>
    </lineage>
</organism>
<reference evidence="2 3" key="1">
    <citation type="submission" date="2021-03" db="EMBL/GenBank/DDBJ databases">
        <title>Antimicrobial resistance genes in bacteria isolated from Japanese honey, and their potential for conferring macrolide and lincosamide resistance in the American foulbrood pathogen Paenibacillus larvae.</title>
        <authorList>
            <person name="Okamoto M."/>
            <person name="Kumagai M."/>
            <person name="Kanamori H."/>
            <person name="Takamatsu D."/>
        </authorList>
    </citation>
    <scope>NUCLEOTIDE SEQUENCE [LARGE SCALE GENOMIC DNA]</scope>
    <source>
        <strain evidence="2 3">J8TS2</strain>
    </source>
</reference>
<proteinExistence type="predicted"/>
<dbReference type="Pfam" id="PF21844">
    <property type="entry name" value="DUF6903"/>
    <property type="match status" value="1"/>
</dbReference>
<dbReference type="InterPro" id="IPR054198">
    <property type="entry name" value="DUF6903"/>
</dbReference>
<keyword evidence="1" id="KW-1133">Transmembrane helix</keyword>
<feature type="transmembrane region" description="Helical" evidence="1">
    <location>
        <begin position="7"/>
        <end position="25"/>
    </location>
</feature>
<evidence type="ECO:0000256" key="1">
    <source>
        <dbReference type="SAM" id="Phobius"/>
    </source>
</evidence>
<evidence type="ECO:0000313" key="3">
    <source>
        <dbReference type="Proteomes" id="UP000679950"/>
    </source>
</evidence>
<accession>A0ABQ4KHJ7</accession>
<keyword evidence="1" id="KW-0812">Transmembrane</keyword>
<gene>
    <name evidence="2" type="ORF">J8TS2_12600</name>
</gene>
<comment type="caution">
    <text evidence="2">The sequence shown here is derived from an EMBL/GenBank/DDBJ whole genome shotgun (WGS) entry which is preliminary data.</text>
</comment>